<dbReference type="RefSeq" id="WP_378037850.1">
    <property type="nucleotide sequence ID" value="NZ_JBHSIV010000024.1"/>
</dbReference>
<dbReference type="EMBL" id="JBHSIV010000024">
    <property type="protein sequence ID" value="MFC5064506.1"/>
    <property type="molecule type" value="Genomic_DNA"/>
</dbReference>
<protein>
    <submittedName>
        <fullName evidence="2">Uncharacterized protein</fullName>
    </submittedName>
</protein>
<evidence type="ECO:0000313" key="2">
    <source>
        <dbReference type="EMBL" id="MFC5064506.1"/>
    </source>
</evidence>
<feature type="region of interest" description="Disordered" evidence="1">
    <location>
        <begin position="82"/>
        <end position="101"/>
    </location>
</feature>
<dbReference type="Proteomes" id="UP001595947">
    <property type="component" value="Unassembled WGS sequence"/>
</dbReference>
<evidence type="ECO:0000313" key="3">
    <source>
        <dbReference type="Proteomes" id="UP001595947"/>
    </source>
</evidence>
<sequence length="199" mass="21179">MTSQSLGPRDAAGAAHAFLVRHDEHLQPRAAVLGHAYGAPGHDVFLLTRAAMVDRWPELGNATEHVRTVELDLLLARTARSLGGHATPPGHRPRPAVPPTPRSVLLARGLEPGWRRPDPWRLLAAPAARPLRALVHLDPLARDLAVLRWLEVPHPDAAAELGLPGAGLAARLDDAMRQWAAVVEAAEQGHGTGGPGPGR</sequence>
<proteinExistence type="predicted"/>
<reference evidence="3" key="1">
    <citation type="journal article" date="2019" name="Int. J. Syst. Evol. Microbiol.">
        <title>The Global Catalogue of Microorganisms (GCM) 10K type strain sequencing project: providing services to taxonomists for standard genome sequencing and annotation.</title>
        <authorList>
            <consortium name="The Broad Institute Genomics Platform"/>
            <consortium name="The Broad Institute Genome Sequencing Center for Infectious Disease"/>
            <person name="Wu L."/>
            <person name="Ma J."/>
        </authorList>
    </citation>
    <scope>NUCLEOTIDE SEQUENCE [LARGE SCALE GENOMIC DNA]</scope>
    <source>
        <strain evidence="3">CGMCC 4.7093</strain>
    </source>
</reference>
<comment type="caution">
    <text evidence="2">The sequence shown here is derived from an EMBL/GenBank/DDBJ whole genome shotgun (WGS) entry which is preliminary data.</text>
</comment>
<gene>
    <name evidence="2" type="ORF">ACFPBZ_19955</name>
</gene>
<organism evidence="2 3">
    <name type="scientific">Actinomycetospora atypica</name>
    <dbReference type="NCBI Taxonomy" id="1290095"/>
    <lineage>
        <taxon>Bacteria</taxon>
        <taxon>Bacillati</taxon>
        <taxon>Actinomycetota</taxon>
        <taxon>Actinomycetes</taxon>
        <taxon>Pseudonocardiales</taxon>
        <taxon>Pseudonocardiaceae</taxon>
        <taxon>Actinomycetospora</taxon>
    </lineage>
</organism>
<evidence type="ECO:0000256" key="1">
    <source>
        <dbReference type="SAM" id="MobiDB-lite"/>
    </source>
</evidence>
<name>A0ABV9YRE8_9PSEU</name>
<accession>A0ABV9YRE8</accession>
<keyword evidence="3" id="KW-1185">Reference proteome</keyword>